<evidence type="ECO:0000259" key="2">
    <source>
        <dbReference type="Pfam" id="PF13202"/>
    </source>
</evidence>
<sequence>MTRKTLMLIPAALLLATPLAAQDAAIDVNADGMYSFPELQAVMPDMTEDTFTTLDANGDGLLDADEIAAGTDAGLLPASDG</sequence>
<dbReference type="Gene3D" id="1.10.238.10">
    <property type="entry name" value="EF-hand"/>
    <property type="match status" value="1"/>
</dbReference>
<organism evidence="3 4">
    <name type="scientific">Cognatiyoonia koreensis</name>
    <dbReference type="NCBI Taxonomy" id="364200"/>
    <lineage>
        <taxon>Bacteria</taxon>
        <taxon>Pseudomonadati</taxon>
        <taxon>Pseudomonadota</taxon>
        <taxon>Alphaproteobacteria</taxon>
        <taxon>Rhodobacterales</taxon>
        <taxon>Paracoccaceae</taxon>
        <taxon>Cognatiyoonia</taxon>
    </lineage>
</organism>
<dbReference type="SUPFAM" id="SSF47473">
    <property type="entry name" value="EF-hand"/>
    <property type="match status" value="1"/>
</dbReference>
<feature type="signal peptide" evidence="1">
    <location>
        <begin position="1"/>
        <end position="21"/>
    </location>
</feature>
<dbReference type="EMBL" id="FOIZ01000001">
    <property type="protein sequence ID" value="SEW04929.1"/>
    <property type="molecule type" value="Genomic_DNA"/>
</dbReference>
<gene>
    <name evidence="3" type="ORF">SAMN04488515_0814</name>
</gene>
<dbReference type="Pfam" id="PF13202">
    <property type="entry name" value="EF-hand_5"/>
    <property type="match status" value="1"/>
</dbReference>
<dbReference type="RefSeq" id="WP_089990582.1">
    <property type="nucleotide sequence ID" value="NZ_FOIZ01000001.1"/>
</dbReference>
<evidence type="ECO:0000256" key="1">
    <source>
        <dbReference type="SAM" id="SignalP"/>
    </source>
</evidence>
<protein>
    <submittedName>
        <fullName evidence="3">EF hand</fullName>
    </submittedName>
</protein>
<dbReference type="STRING" id="364200.SAMN04488515_0814"/>
<dbReference type="Proteomes" id="UP000199167">
    <property type="component" value="Unassembled WGS sequence"/>
</dbReference>
<keyword evidence="1" id="KW-0732">Signal</keyword>
<proteinExistence type="predicted"/>
<reference evidence="3 4" key="1">
    <citation type="submission" date="2016-10" db="EMBL/GenBank/DDBJ databases">
        <authorList>
            <person name="de Groot N.N."/>
        </authorList>
    </citation>
    <scope>NUCLEOTIDE SEQUENCE [LARGE SCALE GENOMIC DNA]</scope>
    <source>
        <strain evidence="3 4">DSM 17925</strain>
    </source>
</reference>
<keyword evidence="4" id="KW-1185">Reference proteome</keyword>
<evidence type="ECO:0000313" key="4">
    <source>
        <dbReference type="Proteomes" id="UP000199167"/>
    </source>
</evidence>
<evidence type="ECO:0000313" key="3">
    <source>
        <dbReference type="EMBL" id="SEW04929.1"/>
    </source>
</evidence>
<dbReference type="AlphaFoldDB" id="A0A1I0NVC9"/>
<accession>A0A1I0NVC9</accession>
<feature type="chain" id="PRO_5011514806" evidence="1">
    <location>
        <begin position="22"/>
        <end position="81"/>
    </location>
</feature>
<dbReference type="InterPro" id="IPR002048">
    <property type="entry name" value="EF_hand_dom"/>
</dbReference>
<dbReference type="InterPro" id="IPR018247">
    <property type="entry name" value="EF_Hand_1_Ca_BS"/>
</dbReference>
<feature type="domain" description="EF-hand" evidence="2">
    <location>
        <begin position="48"/>
        <end position="67"/>
    </location>
</feature>
<dbReference type="PROSITE" id="PS00018">
    <property type="entry name" value="EF_HAND_1"/>
    <property type="match status" value="1"/>
</dbReference>
<dbReference type="GO" id="GO:0005509">
    <property type="term" value="F:calcium ion binding"/>
    <property type="evidence" value="ECO:0007669"/>
    <property type="project" value="InterPro"/>
</dbReference>
<name>A0A1I0NVC9_9RHOB</name>
<dbReference type="InterPro" id="IPR011992">
    <property type="entry name" value="EF-hand-dom_pair"/>
</dbReference>